<name>A0ABT9PHK4_9ACTO</name>
<evidence type="ECO:0000256" key="1">
    <source>
        <dbReference type="ARBA" id="ARBA00022448"/>
    </source>
</evidence>
<protein>
    <submittedName>
        <fullName evidence="5">ABC transport system ATP-binding protein</fullName>
    </submittedName>
</protein>
<dbReference type="InterPro" id="IPR017911">
    <property type="entry name" value="MacB-like_ATP-bd"/>
</dbReference>
<dbReference type="PANTHER" id="PTHR24220">
    <property type="entry name" value="IMPORT ATP-BINDING PROTEIN"/>
    <property type="match status" value="1"/>
</dbReference>
<dbReference type="PROSITE" id="PS00211">
    <property type="entry name" value="ABC_TRANSPORTER_1"/>
    <property type="match status" value="1"/>
</dbReference>
<dbReference type="InterPro" id="IPR015854">
    <property type="entry name" value="ABC_transpr_LolD-like"/>
</dbReference>
<dbReference type="InterPro" id="IPR003439">
    <property type="entry name" value="ABC_transporter-like_ATP-bd"/>
</dbReference>
<keyword evidence="2" id="KW-0547">Nucleotide-binding</keyword>
<keyword evidence="6" id="KW-1185">Reference proteome</keyword>
<dbReference type="InterPro" id="IPR017871">
    <property type="entry name" value="ABC_transporter-like_CS"/>
</dbReference>
<comment type="caution">
    <text evidence="5">The sequence shown here is derived from an EMBL/GenBank/DDBJ whole genome shotgun (WGS) entry which is preliminary data.</text>
</comment>
<dbReference type="SUPFAM" id="SSF52540">
    <property type="entry name" value="P-loop containing nucleoside triphosphate hydrolases"/>
    <property type="match status" value="1"/>
</dbReference>
<dbReference type="GO" id="GO:0005524">
    <property type="term" value="F:ATP binding"/>
    <property type="evidence" value="ECO:0007669"/>
    <property type="project" value="UniProtKB-KW"/>
</dbReference>
<dbReference type="CDD" id="cd03255">
    <property type="entry name" value="ABC_MJ0796_LolCDE_FtsE"/>
    <property type="match status" value="1"/>
</dbReference>
<keyword evidence="1" id="KW-0813">Transport</keyword>
<evidence type="ECO:0000256" key="3">
    <source>
        <dbReference type="ARBA" id="ARBA00022840"/>
    </source>
</evidence>
<feature type="domain" description="ABC transporter" evidence="4">
    <location>
        <begin position="7"/>
        <end position="223"/>
    </location>
</feature>
<proteinExistence type="predicted"/>
<evidence type="ECO:0000256" key="2">
    <source>
        <dbReference type="ARBA" id="ARBA00022741"/>
    </source>
</evidence>
<dbReference type="PROSITE" id="PS50893">
    <property type="entry name" value="ABC_TRANSPORTER_2"/>
    <property type="match status" value="1"/>
</dbReference>
<dbReference type="SMART" id="SM00382">
    <property type="entry name" value="AAA"/>
    <property type="match status" value="1"/>
</dbReference>
<dbReference type="EMBL" id="JAUSQL010000001">
    <property type="protein sequence ID" value="MDP9831962.1"/>
    <property type="molecule type" value="Genomic_DNA"/>
</dbReference>
<evidence type="ECO:0000313" key="6">
    <source>
        <dbReference type="Proteomes" id="UP001230145"/>
    </source>
</evidence>
<sequence>MDRDVILEGRALTKSFGPTQAMRGIDLDVQRGEVLAIMGPSGSGKSTLLHTLAAIEAPDQGTVTLNGSRIDTLPDAQRTILRRTKFGFVFQFGQLVPELNALENVMVPLMLGGVHKNEAETQARTWLARVGLTDRADSLPGQLSGGEAQRVAIARALITKPEVLFADEPTGALDSFASEQVMEMIVGLARAEGLTVVMVTHEPMIAAYADREVVVRDGRIEGQ</sequence>
<dbReference type="InterPro" id="IPR027417">
    <property type="entry name" value="P-loop_NTPase"/>
</dbReference>
<keyword evidence="3 5" id="KW-0067">ATP-binding</keyword>
<accession>A0ABT9PHK4</accession>
<gene>
    <name evidence="5" type="ORF">J2S45_000641</name>
</gene>
<evidence type="ECO:0000313" key="5">
    <source>
        <dbReference type="EMBL" id="MDP9831962.1"/>
    </source>
</evidence>
<organism evidence="5 6">
    <name type="scientific">Trueperella abortisuis</name>
    <dbReference type="NCBI Taxonomy" id="445930"/>
    <lineage>
        <taxon>Bacteria</taxon>
        <taxon>Bacillati</taxon>
        <taxon>Actinomycetota</taxon>
        <taxon>Actinomycetes</taxon>
        <taxon>Actinomycetales</taxon>
        <taxon>Actinomycetaceae</taxon>
        <taxon>Trueperella</taxon>
    </lineage>
</organism>
<evidence type="ECO:0000259" key="4">
    <source>
        <dbReference type="PROSITE" id="PS50893"/>
    </source>
</evidence>
<dbReference type="PANTHER" id="PTHR24220:SF685">
    <property type="entry name" value="ABC TRANSPORTER RELATED"/>
    <property type="match status" value="1"/>
</dbReference>
<dbReference type="Pfam" id="PF00005">
    <property type="entry name" value="ABC_tran"/>
    <property type="match status" value="1"/>
</dbReference>
<dbReference type="InterPro" id="IPR003593">
    <property type="entry name" value="AAA+_ATPase"/>
</dbReference>
<dbReference type="RefSeq" id="WP_296931323.1">
    <property type="nucleotide sequence ID" value="NZ_JAUSQL010000001.1"/>
</dbReference>
<dbReference type="Proteomes" id="UP001230145">
    <property type="component" value="Unassembled WGS sequence"/>
</dbReference>
<dbReference type="Gene3D" id="3.40.50.300">
    <property type="entry name" value="P-loop containing nucleotide triphosphate hydrolases"/>
    <property type="match status" value="1"/>
</dbReference>
<reference evidence="5 6" key="1">
    <citation type="submission" date="2023-07" db="EMBL/GenBank/DDBJ databases">
        <title>Sequencing the genomes of 1000 actinobacteria strains.</title>
        <authorList>
            <person name="Klenk H.-P."/>
        </authorList>
    </citation>
    <scope>NUCLEOTIDE SEQUENCE [LARGE SCALE GENOMIC DNA]</scope>
    <source>
        <strain evidence="5 6">DSM 19515</strain>
    </source>
</reference>